<gene>
    <name evidence="1" type="ORF">Q428_05525</name>
</gene>
<dbReference type="OrthoDB" id="5420534at2"/>
<sequence length="168" mass="19377">MEKEYYLKKAIELGADNAVVFKVEDIVFDPRTILKCMFGCQDWGKGCTCPSRPNNLKLDEYKKIFERYSWGIIIHSRDKKKSQNISYEIEREAFLNGHYFAFSLSDCALCKECAGFKGASCINPRKSRPAFHSVGIDVFATVRKFNLPIYVLNDPSDEQNWYSAVFIE</sequence>
<keyword evidence="2" id="KW-1185">Reference proteome</keyword>
<dbReference type="Proteomes" id="UP000019681">
    <property type="component" value="Unassembled WGS sequence"/>
</dbReference>
<dbReference type="InterPro" id="IPR019271">
    <property type="entry name" value="DUF2284_metal-binding"/>
</dbReference>
<evidence type="ECO:0000313" key="1">
    <source>
        <dbReference type="EMBL" id="EYE88842.1"/>
    </source>
</evidence>
<dbReference type="EMBL" id="AZQP01000012">
    <property type="protein sequence ID" value="EYE88842.1"/>
    <property type="molecule type" value="Genomic_DNA"/>
</dbReference>
<organism evidence="1 2">
    <name type="scientific">Fervidicella metallireducens AeB</name>
    <dbReference type="NCBI Taxonomy" id="1403537"/>
    <lineage>
        <taxon>Bacteria</taxon>
        <taxon>Bacillati</taxon>
        <taxon>Bacillota</taxon>
        <taxon>Clostridia</taxon>
        <taxon>Eubacteriales</taxon>
        <taxon>Clostridiaceae</taxon>
        <taxon>Fervidicella</taxon>
    </lineage>
</organism>
<proteinExistence type="predicted"/>
<evidence type="ECO:0000313" key="2">
    <source>
        <dbReference type="Proteomes" id="UP000019681"/>
    </source>
</evidence>
<protein>
    <submittedName>
        <fullName evidence="1">Metal-binding protein</fullName>
    </submittedName>
</protein>
<reference evidence="1 2" key="1">
    <citation type="journal article" date="2014" name="Genome Announc.">
        <title>Draft Genome Sequence of Fervidicella metallireducens Strain AeBT, an Iron-Reducing Thermoanaerobe from the Great Artesian Basin.</title>
        <authorList>
            <person name="Patel B.K."/>
        </authorList>
    </citation>
    <scope>NUCLEOTIDE SEQUENCE [LARGE SCALE GENOMIC DNA]</scope>
    <source>
        <strain evidence="1 2">AeB</strain>
    </source>
</reference>
<dbReference type="AlphaFoldDB" id="A0A017RVX2"/>
<dbReference type="RefSeq" id="WP_051514962.1">
    <property type="nucleotide sequence ID" value="NZ_AZQP01000012.1"/>
</dbReference>
<dbReference type="Pfam" id="PF10050">
    <property type="entry name" value="DUF2284"/>
    <property type="match status" value="1"/>
</dbReference>
<name>A0A017RVX2_9CLOT</name>
<accession>A0A017RVX2</accession>
<comment type="caution">
    <text evidence="1">The sequence shown here is derived from an EMBL/GenBank/DDBJ whole genome shotgun (WGS) entry which is preliminary data.</text>
</comment>